<dbReference type="Proteomes" id="UP000308730">
    <property type="component" value="Unassembled WGS sequence"/>
</dbReference>
<comment type="caution">
    <text evidence="2">The sequence shown here is derived from an EMBL/GenBank/DDBJ whole genome shotgun (WGS) entry which is preliminary data.</text>
</comment>
<accession>A0A4S4N0W1</accession>
<dbReference type="AlphaFoldDB" id="A0A4S4N0W1"/>
<dbReference type="EMBL" id="SGPM01000020">
    <property type="protein sequence ID" value="THH32524.1"/>
    <property type="molecule type" value="Genomic_DNA"/>
</dbReference>
<dbReference type="Pfam" id="PF12680">
    <property type="entry name" value="SnoaL_2"/>
    <property type="match status" value="1"/>
</dbReference>
<proteinExistence type="predicted"/>
<evidence type="ECO:0000259" key="1">
    <source>
        <dbReference type="Pfam" id="PF12680"/>
    </source>
</evidence>
<dbReference type="SUPFAM" id="SSF54427">
    <property type="entry name" value="NTF2-like"/>
    <property type="match status" value="1"/>
</dbReference>
<dbReference type="InterPro" id="IPR032710">
    <property type="entry name" value="NTF2-like_dom_sf"/>
</dbReference>
<sequence length="159" mass="18265">MPLIPTDASKNPSPRLKVVLRWLEALTDTHDVNALASLLTDDYTHSNVPRSIGFPPYFDRASFLAHAEKTLIYVLHEYKYSVLEVVETEDRVVVHAYADIVTSTGHAFESEIMILAHVVSQPDGEYKIRYWKEFLDTKMMADDYYPELKRMEEVAKQSA</sequence>
<dbReference type="InterPro" id="IPR037401">
    <property type="entry name" value="SnoaL-like"/>
</dbReference>
<protein>
    <recommendedName>
        <fullName evidence="1">SnoaL-like domain-containing protein</fullName>
    </recommendedName>
</protein>
<name>A0A4S4N0W1_9APHY</name>
<evidence type="ECO:0000313" key="3">
    <source>
        <dbReference type="Proteomes" id="UP000308730"/>
    </source>
</evidence>
<reference evidence="2 3" key="1">
    <citation type="submission" date="2019-02" db="EMBL/GenBank/DDBJ databases">
        <title>Genome sequencing of the rare red list fungi Antrodiella citrinella (Flaviporus citrinellus).</title>
        <authorList>
            <person name="Buettner E."/>
            <person name="Kellner H."/>
        </authorList>
    </citation>
    <scope>NUCLEOTIDE SEQUENCE [LARGE SCALE GENOMIC DNA]</scope>
    <source>
        <strain evidence="2 3">DSM 108506</strain>
    </source>
</reference>
<gene>
    <name evidence="2" type="ORF">EUX98_g1686</name>
</gene>
<keyword evidence="3" id="KW-1185">Reference proteome</keyword>
<dbReference type="Gene3D" id="3.10.450.50">
    <property type="match status" value="1"/>
</dbReference>
<feature type="domain" description="SnoaL-like" evidence="1">
    <location>
        <begin position="19"/>
        <end position="115"/>
    </location>
</feature>
<evidence type="ECO:0000313" key="2">
    <source>
        <dbReference type="EMBL" id="THH32524.1"/>
    </source>
</evidence>
<dbReference type="OrthoDB" id="2803124at2759"/>
<organism evidence="2 3">
    <name type="scientific">Antrodiella citrinella</name>
    <dbReference type="NCBI Taxonomy" id="2447956"/>
    <lineage>
        <taxon>Eukaryota</taxon>
        <taxon>Fungi</taxon>
        <taxon>Dikarya</taxon>
        <taxon>Basidiomycota</taxon>
        <taxon>Agaricomycotina</taxon>
        <taxon>Agaricomycetes</taxon>
        <taxon>Polyporales</taxon>
        <taxon>Steccherinaceae</taxon>
        <taxon>Antrodiella</taxon>
    </lineage>
</organism>